<feature type="transmembrane region" description="Helical" evidence="11">
    <location>
        <begin position="191"/>
        <end position="212"/>
    </location>
</feature>
<evidence type="ECO:0000256" key="6">
    <source>
        <dbReference type="ARBA" id="ARBA00022692"/>
    </source>
</evidence>
<evidence type="ECO:0000256" key="4">
    <source>
        <dbReference type="ARBA" id="ARBA00022475"/>
    </source>
</evidence>
<keyword evidence="13" id="KW-1185">Reference proteome</keyword>
<evidence type="ECO:0008006" key="14">
    <source>
        <dbReference type="Google" id="ProtNLM"/>
    </source>
</evidence>
<evidence type="ECO:0000256" key="10">
    <source>
        <dbReference type="SAM" id="MobiDB-lite"/>
    </source>
</evidence>
<feature type="transmembrane region" description="Helical" evidence="11">
    <location>
        <begin position="46"/>
        <end position="63"/>
    </location>
</feature>
<evidence type="ECO:0000256" key="3">
    <source>
        <dbReference type="ARBA" id="ARBA00022448"/>
    </source>
</evidence>
<comment type="similarity">
    <text evidence="2">Belongs to the SWEET sugar transporter family.</text>
</comment>
<feature type="transmembrane region" description="Helical" evidence="11">
    <location>
        <begin position="299"/>
        <end position="321"/>
    </location>
</feature>
<feature type="transmembrane region" description="Helical" evidence="11">
    <location>
        <begin position="6"/>
        <end position="25"/>
    </location>
</feature>
<dbReference type="PANTHER" id="PTHR10791:SF222">
    <property type="entry name" value="BIDIRECTIONAL SUGAR TRANSPORTER SWEET15"/>
    <property type="match status" value="1"/>
</dbReference>
<keyword evidence="8 11" id="KW-1133">Transmembrane helix</keyword>
<dbReference type="InterPro" id="IPR004316">
    <property type="entry name" value="SWEET_rpt"/>
</dbReference>
<dbReference type="Gene3D" id="1.20.1280.290">
    <property type="match status" value="4"/>
</dbReference>
<dbReference type="EMBL" id="OY731398">
    <property type="protein sequence ID" value="CAJ1845441.1"/>
    <property type="molecule type" value="Genomic_DNA"/>
</dbReference>
<evidence type="ECO:0000256" key="5">
    <source>
        <dbReference type="ARBA" id="ARBA00022597"/>
    </source>
</evidence>
<keyword evidence="3" id="KW-0813">Transport</keyword>
<sequence length="611" mass="68200">MVITHHTLAFAFGMLGNVISFLVFLAPVPTFYRIYKKKSTESFQSLPYLVALFSSMLWLYYALLKRDAVLLITINSFGCVIEIIYIVLYIIYATRDGRNLTVKLFSAMNIGSFALILLVTNFVVHGPLRVQVLGWICVSISVSVFAAPLSIVAQVVRTKSVEFMPFNLSFTLTLSAIMWFGYGLFLKDICIALPNVLGFVLGLLQMVVYAIYRKGNKKSNTKEKNPMEPLKNIVVASPLGTGEVFPVEEDEDAKKSEEVDKEEKKSEECASDMQDSLHYSNLLLGDKFNSSLPTTKSKVVLCVTVDITTFNMLVPSIHPHYCGSPKSKAQTTSMAISHSTLAFAFGMLGNVISFLVFLAPLTTFYRIFKKKSTEGFQSLPYLVALFSSMLWLYYALLKKDAFLLLTINSFGCVIEIIYIILYIIYATRDARNITLKLFSAMNVGSFVLILLVTHFAVHGSFRVQVLGWICVSLSISVFAAPLSIVAQVVRTKSVEFMPFNLSFTLTLSAIMWFGYGLFLKDICIALPNVLGFALGLIQMLLYGIYRNGNKKGEKMEKKAREEPLKSVVIASTGPLESGDEVFLVEENQQGKKSKENNEEKEKSDEPNDCSV</sequence>
<feature type="region of interest" description="Disordered" evidence="10">
    <location>
        <begin position="586"/>
        <end position="611"/>
    </location>
</feature>
<feature type="transmembrane region" description="Helical" evidence="11">
    <location>
        <begin position="437"/>
        <end position="457"/>
    </location>
</feature>
<feature type="transmembrane region" description="Helical" evidence="11">
    <location>
        <begin position="379"/>
        <end position="396"/>
    </location>
</feature>
<proteinExistence type="inferred from homology"/>
<dbReference type="Pfam" id="PF03083">
    <property type="entry name" value="MtN3_slv"/>
    <property type="match status" value="4"/>
</dbReference>
<feature type="transmembrane region" description="Helical" evidence="11">
    <location>
        <begin position="402"/>
        <end position="425"/>
    </location>
</feature>
<dbReference type="PANTHER" id="PTHR10791">
    <property type="entry name" value="RAG1-ACTIVATING PROTEIN 1"/>
    <property type="match status" value="1"/>
</dbReference>
<keyword evidence="6 11" id="KW-0812">Transmembrane</keyword>
<feature type="transmembrane region" description="Helical" evidence="11">
    <location>
        <begin position="132"/>
        <end position="153"/>
    </location>
</feature>
<evidence type="ECO:0000256" key="2">
    <source>
        <dbReference type="ARBA" id="ARBA00007809"/>
    </source>
</evidence>
<feature type="transmembrane region" description="Helical" evidence="11">
    <location>
        <begin position="165"/>
        <end position="185"/>
    </location>
</feature>
<accession>A0AA86RNN0</accession>
<keyword evidence="4" id="KW-1003">Cell membrane</keyword>
<keyword evidence="7" id="KW-0677">Repeat</keyword>
<dbReference type="Gramene" id="rna-AYBTSS11_LOCUS1771">
    <property type="protein sequence ID" value="CAJ1845441.1"/>
    <property type="gene ID" value="gene-AYBTSS11_LOCUS1771"/>
</dbReference>
<evidence type="ECO:0000256" key="11">
    <source>
        <dbReference type="SAM" id="Phobius"/>
    </source>
</evidence>
<feature type="compositionally biased region" description="Basic and acidic residues" evidence="10">
    <location>
        <begin position="252"/>
        <end position="268"/>
    </location>
</feature>
<comment type="subcellular location">
    <subcellularLocation>
        <location evidence="1">Cell membrane</location>
        <topology evidence="1">Multi-pass membrane protein</topology>
    </subcellularLocation>
</comment>
<dbReference type="GO" id="GO:0051119">
    <property type="term" value="F:sugar transmembrane transporter activity"/>
    <property type="evidence" value="ECO:0007669"/>
    <property type="project" value="InterPro"/>
</dbReference>
<dbReference type="GO" id="GO:0005886">
    <property type="term" value="C:plasma membrane"/>
    <property type="evidence" value="ECO:0007669"/>
    <property type="project" value="UniProtKB-SubCell"/>
</dbReference>
<dbReference type="FunFam" id="1.20.1280.290:FF:000001">
    <property type="entry name" value="Bidirectional sugar transporter SWEET"/>
    <property type="match status" value="2"/>
</dbReference>
<evidence type="ECO:0000256" key="8">
    <source>
        <dbReference type="ARBA" id="ARBA00022989"/>
    </source>
</evidence>
<feature type="transmembrane region" description="Helical" evidence="11">
    <location>
        <begin position="341"/>
        <end position="367"/>
    </location>
</feature>
<dbReference type="FunFam" id="1.20.1280.290:FF:000003">
    <property type="entry name" value="Bidirectional sugar transporter SWEET"/>
    <property type="match status" value="2"/>
</dbReference>
<keyword evidence="5" id="KW-0762">Sugar transport</keyword>
<evidence type="ECO:0000313" key="12">
    <source>
        <dbReference type="EMBL" id="CAJ1845441.1"/>
    </source>
</evidence>
<feature type="transmembrane region" description="Helical" evidence="11">
    <location>
        <begin position="498"/>
        <end position="518"/>
    </location>
</feature>
<dbReference type="Proteomes" id="UP001189624">
    <property type="component" value="Chromosome 1"/>
</dbReference>
<dbReference type="GO" id="GO:0008515">
    <property type="term" value="F:sucrose transmembrane transporter activity"/>
    <property type="evidence" value="ECO:0007669"/>
    <property type="project" value="UniProtKB-ARBA"/>
</dbReference>
<gene>
    <name evidence="12" type="ORF">AYBTSS11_LOCUS1771</name>
</gene>
<protein>
    <recommendedName>
        <fullName evidence="14">Bidirectional sugar transporter SWEET</fullName>
    </recommendedName>
</protein>
<feature type="transmembrane region" description="Helical" evidence="11">
    <location>
        <begin position="69"/>
        <end position="92"/>
    </location>
</feature>
<evidence type="ECO:0000313" key="13">
    <source>
        <dbReference type="Proteomes" id="UP001189624"/>
    </source>
</evidence>
<feature type="transmembrane region" description="Helical" evidence="11">
    <location>
        <begin position="524"/>
        <end position="545"/>
    </location>
</feature>
<evidence type="ECO:0000256" key="1">
    <source>
        <dbReference type="ARBA" id="ARBA00004651"/>
    </source>
</evidence>
<reference evidence="12" key="1">
    <citation type="submission" date="2023-10" db="EMBL/GenBank/DDBJ databases">
        <authorList>
            <person name="Domelevo Entfellner J.-B."/>
        </authorList>
    </citation>
    <scope>NUCLEOTIDE SEQUENCE</scope>
</reference>
<dbReference type="AlphaFoldDB" id="A0AA86RNN0"/>
<feature type="region of interest" description="Disordered" evidence="10">
    <location>
        <begin position="246"/>
        <end position="272"/>
    </location>
</feature>
<keyword evidence="9 11" id="KW-0472">Membrane</keyword>
<dbReference type="InterPro" id="IPR047664">
    <property type="entry name" value="SWEET"/>
</dbReference>
<organism evidence="12 13">
    <name type="scientific">Sphenostylis stenocarpa</name>
    <dbReference type="NCBI Taxonomy" id="92480"/>
    <lineage>
        <taxon>Eukaryota</taxon>
        <taxon>Viridiplantae</taxon>
        <taxon>Streptophyta</taxon>
        <taxon>Embryophyta</taxon>
        <taxon>Tracheophyta</taxon>
        <taxon>Spermatophyta</taxon>
        <taxon>Magnoliopsida</taxon>
        <taxon>eudicotyledons</taxon>
        <taxon>Gunneridae</taxon>
        <taxon>Pentapetalae</taxon>
        <taxon>rosids</taxon>
        <taxon>fabids</taxon>
        <taxon>Fabales</taxon>
        <taxon>Fabaceae</taxon>
        <taxon>Papilionoideae</taxon>
        <taxon>50 kb inversion clade</taxon>
        <taxon>NPAAA clade</taxon>
        <taxon>indigoferoid/millettioid clade</taxon>
        <taxon>Phaseoleae</taxon>
        <taxon>Sphenostylis</taxon>
    </lineage>
</organism>
<evidence type="ECO:0000256" key="7">
    <source>
        <dbReference type="ARBA" id="ARBA00022737"/>
    </source>
</evidence>
<feature type="transmembrane region" description="Helical" evidence="11">
    <location>
        <begin position="104"/>
        <end position="126"/>
    </location>
</feature>
<name>A0AA86RNN0_9FABA</name>
<feature type="transmembrane region" description="Helical" evidence="11">
    <location>
        <begin position="463"/>
        <end position="486"/>
    </location>
</feature>
<feature type="compositionally biased region" description="Basic and acidic residues" evidence="10">
    <location>
        <begin position="588"/>
        <end position="605"/>
    </location>
</feature>
<evidence type="ECO:0000256" key="9">
    <source>
        <dbReference type="ARBA" id="ARBA00023136"/>
    </source>
</evidence>